<dbReference type="GO" id="GO:0046872">
    <property type="term" value="F:metal ion binding"/>
    <property type="evidence" value="ECO:0007669"/>
    <property type="project" value="UniProtKB-UniRule"/>
</dbReference>
<dbReference type="EC" id="2.7.11.1" evidence="4 22"/>
<evidence type="ECO:0000313" key="25">
    <source>
        <dbReference type="Proteomes" id="UP000792457"/>
    </source>
</evidence>
<comment type="subunit">
    <text evidence="20">Interacts with CASP10. Interacts with IRF3; RIOK3 probably mediates the interaction of TBK1 with IRF3. Associated with 40S pre-ribosomal particles.</text>
</comment>
<dbReference type="GO" id="GO:0005737">
    <property type="term" value="C:cytoplasm"/>
    <property type="evidence" value="ECO:0007669"/>
    <property type="project" value="UniProtKB-SubCell"/>
</dbReference>
<dbReference type="PANTHER" id="PTHR45723">
    <property type="entry name" value="SERINE/THREONINE-PROTEIN KINASE RIO1"/>
    <property type="match status" value="1"/>
</dbReference>
<comment type="caution">
    <text evidence="24">The sequence shown here is derived from an EMBL/GenBank/DDBJ whole genome shotgun (WGS) entry which is preliminary data.</text>
</comment>
<dbReference type="SUPFAM" id="SSF56112">
    <property type="entry name" value="Protein kinase-like (PK-like)"/>
    <property type="match status" value="1"/>
</dbReference>
<proteinExistence type="inferred from homology"/>
<organism evidence="24 25">
    <name type="scientific">Ladona fulva</name>
    <name type="common">Scarce chaser dragonfly</name>
    <name type="synonym">Libellula fulva</name>
    <dbReference type="NCBI Taxonomy" id="123851"/>
    <lineage>
        <taxon>Eukaryota</taxon>
        <taxon>Metazoa</taxon>
        <taxon>Ecdysozoa</taxon>
        <taxon>Arthropoda</taxon>
        <taxon>Hexapoda</taxon>
        <taxon>Insecta</taxon>
        <taxon>Pterygota</taxon>
        <taxon>Palaeoptera</taxon>
        <taxon>Odonata</taxon>
        <taxon>Epiprocta</taxon>
        <taxon>Anisoptera</taxon>
        <taxon>Libelluloidea</taxon>
        <taxon>Libellulidae</taxon>
        <taxon>Ladona</taxon>
    </lineage>
</organism>
<dbReference type="FunFam" id="3.30.200.20:FF:000200">
    <property type="entry name" value="Serine/threonine-protein kinase RIO3"/>
    <property type="match status" value="1"/>
</dbReference>
<keyword evidence="12 22" id="KW-0547">Nucleotide-binding</keyword>
<keyword evidence="14" id="KW-0067">ATP-binding</keyword>
<evidence type="ECO:0000256" key="2">
    <source>
        <dbReference type="ARBA" id="ARBA00004496"/>
    </source>
</evidence>
<evidence type="ECO:0000256" key="6">
    <source>
        <dbReference type="ARBA" id="ARBA00022517"/>
    </source>
</evidence>
<dbReference type="Pfam" id="PF01163">
    <property type="entry name" value="RIO1"/>
    <property type="match status" value="1"/>
</dbReference>
<name>A0A8K0JYU0_LADFU</name>
<evidence type="ECO:0000256" key="1">
    <source>
        <dbReference type="ARBA" id="ARBA00001946"/>
    </source>
</evidence>
<dbReference type="Gene3D" id="1.10.510.10">
    <property type="entry name" value="Transferase(Phosphotransferase) domain 1"/>
    <property type="match status" value="1"/>
</dbReference>
<dbReference type="SMART" id="SM00090">
    <property type="entry name" value="RIO"/>
    <property type="match status" value="1"/>
</dbReference>
<keyword evidence="7 22" id="KW-0723">Serine/threonine-protein kinase</keyword>
<gene>
    <name evidence="24" type="ORF">J437_LFUL006176</name>
</gene>
<dbReference type="GO" id="GO:0004674">
    <property type="term" value="F:protein serine/threonine kinase activity"/>
    <property type="evidence" value="ECO:0007669"/>
    <property type="project" value="UniProtKB-UniRule"/>
</dbReference>
<dbReference type="Gene3D" id="3.30.200.20">
    <property type="entry name" value="Phosphorylase Kinase, domain 1"/>
    <property type="match status" value="1"/>
</dbReference>
<evidence type="ECO:0000256" key="8">
    <source>
        <dbReference type="ARBA" id="ARBA00022553"/>
    </source>
</evidence>
<evidence type="ECO:0000256" key="22">
    <source>
        <dbReference type="PIRNR" id="PIRNR038146"/>
    </source>
</evidence>
<keyword evidence="15 22" id="KW-0460">Magnesium</keyword>
<comment type="catalytic activity">
    <reaction evidence="18 22">
        <text>L-threonyl-[protein] + ATP = O-phospho-L-threonyl-[protein] + ADP + H(+)</text>
        <dbReference type="Rhea" id="RHEA:46608"/>
        <dbReference type="Rhea" id="RHEA-COMP:11060"/>
        <dbReference type="Rhea" id="RHEA-COMP:11605"/>
        <dbReference type="ChEBI" id="CHEBI:15378"/>
        <dbReference type="ChEBI" id="CHEBI:30013"/>
        <dbReference type="ChEBI" id="CHEBI:30616"/>
        <dbReference type="ChEBI" id="CHEBI:61977"/>
        <dbReference type="ChEBI" id="CHEBI:456216"/>
        <dbReference type="EC" id="2.7.11.1"/>
    </reaction>
</comment>
<dbReference type="EMBL" id="KZ308225">
    <property type="protein sequence ID" value="KAG8225152.1"/>
    <property type="molecule type" value="Genomic_DNA"/>
</dbReference>
<keyword evidence="6" id="KW-0690">Ribosome biogenesis</keyword>
<evidence type="ECO:0000256" key="18">
    <source>
        <dbReference type="ARBA" id="ARBA00047899"/>
    </source>
</evidence>
<dbReference type="GO" id="GO:0051607">
    <property type="term" value="P:defense response to virus"/>
    <property type="evidence" value="ECO:0007669"/>
    <property type="project" value="UniProtKB-KW"/>
</dbReference>
<accession>A0A8K0JYU0</accession>
<comment type="cofactor">
    <cofactor evidence="1 22">
        <name>Mg(2+)</name>
        <dbReference type="ChEBI" id="CHEBI:18420"/>
    </cofactor>
</comment>
<dbReference type="GO" id="GO:0045087">
    <property type="term" value="P:innate immune response"/>
    <property type="evidence" value="ECO:0007669"/>
    <property type="project" value="UniProtKB-KW"/>
</dbReference>
<comment type="similarity">
    <text evidence="3 22">Belongs to the protein kinase superfamily. RIO-type Ser/Thr kinase family.</text>
</comment>
<dbReference type="AlphaFoldDB" id="A0A8K0JYU0"/>
<evidence type="ECO:0000256" key="17">
    <source>
        <dbReference type="ARBA" id="ARBA00023118"/>
    </source>
</evidence>
<evidence type="ECO:0000256" key="10">
    <source>
        <dbReference type="ARBA" id="ARBA00022679"/>
    </source>
</evidence>
<evidence type="ECO:0000256" key="20">
    <source>
        <dbReference type="ARBA" id="ARBA00064322"/>
    </source>
</evidence>
<keyword evidence="8" id="KW-0597">Phosphoprotein</keyword>
<keyword evidence="13 22" id="KW-0418">Kinase</keyword>
<protein>
    <recommendedName>
        <fullName evidence="21 22">Serine/threonine-protein kinase RIO3</fullName>
        <ecNumber evidence="4 22">2.7.11.1</ecNumber>
    </recommendedName>
</protein>
<dbReference type="InterPro" id="IPR011009">
    <property type="entry name" value="Kinase-like_dom_sf"/>
</dbReference>
<evidence type="ECO:0000256" key="5">
    <source>
        <dbReference type="ARBA" id="ARBA00022490"/>
    </source>
</evidence>
<reference evidence="24" key="2">
    <citation type="submission" date="2017-10" db="EMBL/GenBank/DDBJ databases">
        <title>Ladona fulva Genome sequencing and assembly.</title>
        <authorList>
            <person name="Murali S."/>
            <person name="Richards S."/>
            <person name="Bandaranaike D."/>
            <person name="Bellair M."/>
            <person name="Blankenburg K."/>
            <person name="Chao H."/>
            <person name="Dinh H."/>
            <person name="Doddapaneni H."/>
            <person name="Dugan-Rocha S."/>
            <person name="Elkadiri S."/>
            <person name="Gnanaolivu R."/>
            <person name="Hernandez B."/>
            <person name="Skinner E."/>
            <person name="Javaid M."/>
            <person name="Lee S."/>
            <person name="Li M."/>
            <person name="Ming W."/>
            <person name="Munidasa M."/>
            <person name="Muniz J."/>
            <person name="Nguyen L."/>
            <person name="Hughes D."/>
            <person name="Osuji N."/>
            <person name="Pu L.-L."/>
            <person name="Puazo M."/>
            <person name="Qu C."/>
            <person name="Quiroz J."/>
            <person name="Raj R."/>
            <person name="Weissenberger G."/>
            <person name="Xin Y."/>
            <person name="Zou X."/>
            <person name="Han Y."/>
            <person name="Worley K."/>
            <person name="Muzny D."/>
            <person name="Gibbs R."/>
        </authorList>
    </citation>
    <scope>NUCLEOTIDE SEQUENCE</scope>
    <source>
        <strain evidence="24">Sampled in the wild</strain>
    </source>
</reference>
<evidence type="ECO:0000256" key="15">
    <source>
        <dbReference type="ARBA" id="ARBA00022842"/>
    </source>
</evidence>
<evidence type="ECO:0000256" key="7">
    <source>
        <dbReference type="ARBA" id="ARBA00022527"/>
    </source>
</evidence>
<reference evidence="24" key="1">
    <citation type="submission" date="2013-04" db="EMBL/GenBank/DDBJ databases">
        <authorList>
            <person name="Qu J."/>
            <person name="Murali S.C."/>
            <person name="Bandaranaike D."/>
            <person name="Bellair M."/>
            <person name="Blankenburg K."/>
            <person name="Chao H."/>
            <person name="Dinh H."/>
            <person name="Doddapaneni H."/>
            <person name="Downs B."/>
            <person name="Dugan-Rocha S."/>
            <person name="Elkadiri S."/>
            <person name="Gnanaolivu R.D."/>
            <person name="Hernandez B."/>
            <person name="Javaid M."/>
            <person name="Jayaseelan J.C."/>
            <person name="Lee S."/>
            <person name="Li M."/>
            <person name="Ming W."/>
            <person name="Munidasa M."/>
            <person name="Muniz J."/>
            <person name="Nguyen L."/>
            <person name="Ongeri F."/>
            <person name="Osuji N."/>
            <person name="Pu L.-L."/>
            <person name="Puazo M."/>
            <person name="Qu C."/>
            <person name="Quiroz J."/>
            <person name="Raj R."/>
            <person name="Weissenberger G."/>
            <person name="Xin Y."/>
            <person name="Zou X."/>
            <person name="Han Y."/>
            <person name="Richards S."/>
            <person name="Worley K."/>
            <person name="Muzny D."/>
            <person name="Gibbs R."/>
        </authorList>
    </citation>
    <scope>NUCLEOTIDE SEQUENCE</scope>
    <source>
        <strain evidence="24">Sampled in the wild</strain>
    </source>
</reference>
<evidence type="ECO:0000259" key="23">
    <source>
        <dbReference type="PROSITE" id="PS50011"/>
    </source>
</evidence>
<keyword evidence="10 22" id="KW-0808">Transferase</keyword>
<keyword evidence="25" id="KW-1185">Reference proteome</keyword>
<evidence type="ECO:0000256" key="4">
    <source>
        <dbReference type="ARBA" id="ARBA00012513"/>
    </source>
</evidence>
<evidence type="ECO:0000256" key="16">
    <source>
        <dbReference type="ARBA" id="ARBA00022859"/>
    </source>
</evidence>
<evidence type="ECO:0000256" key="3">
    <source>
        <dbReference type="ARBA" id="ARBA00009196"/>
    </source>
</evidence>
<evidence type="ECO:0000256" key="21">
    <source>
        <dbReference type="ARBA" id="ARBA00068351"/>
    </source>
</evidence>
<evidence type="ECO:0000256" key="13">
    <source>
        <dbReference type="ARBA" id="ARBA00022777"/>
    </source>
</evidence>
<evidence type="ECO:0000256" key="9">
    <source>
        <dbReference type="ARBA" id="ARBA00022588"/>
    </source>
</evidence>
<feature type="domain" description="Protein kinase" evidence="23">
    <location>
        <begin position="266"/>
        <end position="515"/>
    </location>
</feature>
<dbReference type="InterPro" id="IPR051272">
    <property type="entry name" value="RIO-type_Ser/Thr_kinase"/>
</dbReference>
<evidence type="ECO:0000256" key="11">
    <source>
        <dbReference type="ARBA" id="ARBA00022723"/>
    </source>
</evidence>
<evidence type="ECO:0000313" key="24">
    <source>
        <dbReference type="EMBL" id="KAG8225152.1"/>
    </source>
</evidence>
<dbReference type="PIRSF" id="PIRSF038146">
    <property type="entry name" value="Ser/Thr_PK_RIO3"/>
    <property type="match status" value="1"/>
</dbReference>
<dbReference type="InterPro" id="IPR018934">
    <property type="entry name" value="RIO_dom"/>
</dbReference>
<keyword evidence="16" id="KW-0391">Immunity</keyword>
<dbReference type="InterPro" id="IPR000719">
    <property type="entry name" value="Prot_kinase_dom"/>
</dbReference>
<comment type="catalytic activity">
    <reaction evidence="19 22">
        <text>L-seryl-[protein] + ATP = O-phospho-L-seryl-[protein] + ADP + H(+)</text>
        <dbReference type="Rhea" id="RHEA:17989"/>
        <dbReference type="Rhea" id="RHEA-COMP:9863"/>
        <dbReference type="Rhea" id="RHEA-COMP:11604"/>
        <dbReference type="ChEBI" id="CHEBI:15378"/>
        <dbReference type="ChEBI" id="CHEBI:29999"/>
        <dbReference type="ChEBI" id="CHEBI:30616"/>
        <dbReference type="ChEBI" id="CHEBI:83421"/>
        <dbReference type="ChEBI" id="CHEBI:456216"/>
        <dbReference type="EC" id="2.7.11.1"/>
    </reaction>
</comment>
<dbReference type="Proteomes" id="UP000792457">
    <property type="component" value="Unassembled WGS sequence"/>
</dbReference>
<evidence type="ECO:0000256" key="12">
    <source>
        <dbReference type="ARBA" id="ARBA00022741"/>
    </source>
</evidence>
<dbReference type="GO" id="GO:0005524">
    <property type="term" value="F:ATP binding"/>
    <property type="evidence" value="ECO:0007669"/>
    <property type="project" value="UniProtKB-UniRule"/>
</dbReference>
<dbReference type="InterPro" id="IPR017406">
    <property type="entry name" value="Ser/Thr_kinase_Rio3"/>
</dbReference>
<keyword evidence="11 22" id="KW-0479">Metal-binding</keyword>
<dbReference type="GO" id="GO:0042254">
    <property type="term" value="P:ribosome biogenesis"/>
    <property type="evidence" value="ECO:0007669"/>
    <property type="project" value="UniProtKB-KW"/>
</dbReference>
<sequence>MEKAEPIEIMNPPTSNSPWGKINSTVETVSLGDIMSEQLATDLQSKEDRCCLTDVPDVYPLNLSDDYECDSDAAIARALQLQYDKEYDEILKRTENKFNGNSKVSISYSKYLRTPNNLDFDSDSEPEEEIDDRHRQASEKAFMQIPRCGYRKLGASEVAAAEDDSQQQNSTGKINLVTKHDMTTAGRRNACRVMTAFPPEVCTGDGGGFDMQLSNKVFNSLRAHHQSEAKRRIRVADKSERATCEQCLDPPTRLLLLKLLDGGTLKTIHGILGTGKEAVVVHAIGGPGPDPDEHMNTWGARNISIPDECAIKIFKTTLNRFKAREQYIREDYRFKDRFKKQNPRKVIHLWAEKEMHNLVRMQKAAIPCPQVVILKKHILVMSFIGDGEPNRAAPKLKDAILTPDQYVSAYNQIVDAMIRMYRDAELVHCDLSEYNVLWQSKEQRCVIIDVAQAVETNSHPLAKSFLMRDCENVTSYFIKKGVKEAKSAKELFFEITKKVREDESDKICDAEIAVA</sequence>
<evidence type="ECO:0000256" key="19">
    <source>
        <dbReference type="ARBA" id="ARBA00048679"/>
    </source>
</evidence>
<dbReference type="PROSITE" id="PS50011">
    <property type="entry name" value="PROTEIN_KINASE_DOM"/>
    <property type="match status" value="1"/>
</dbReference>
<comment type="subcellular location">
    <subcellularLocation>
        <location evidence="2">Cytoplasm</location>
    </subcellularLocation>
</comment>
<keyword evidence="5" id="KW-0963">Cytoplasm</keyword>
<dbReference type="InterPro" id="IPR000687">
    <property type="entry name" value="RIO_kinase"/>
</dbReference>
<evidence type="ECO:0000256" key="14">
    <source>
        <dbReference type="ARBA" id="ARBA00022840"/>
    </source>
</evidence>
<keyword evidence="9" id="KW-0399">Innate immunity</keyword>
<keyword evidence="17" id="KW-0051">Antiviral defense</keyword>
<dbReference type="OrthoDB" id="205248at2759"/>